<keyword evidence="1" id="KW-1133">Transmembrane helix</keyword>
<evidence type="ECO:0000256" key="1">
    <source>
        <dbReference type="SAM" id="Phobius"/>
    </source>
</evidence>
<feature type="transmembrane region" description="Helical" evidence="1">
    <location>
        <begin position="6"/>
        <end position="28"/>
    </location>
</feature>
<dbReference type="EMBL" id="GBXM01108528">
    <property type="protein sequence ID" value="JAH00049.1"/>
    <property type="molecule type" value="Transcribed_RNA"/>
</dbReference>
<reference evidence="2" key="1">
    <citation type="submission" date="2014-11" db="EMBL/GenBank/DDBJ databases">
        <authorList>
            <person name="Amaro Gonzalez C."/>
        </authorList>
    </citation>
    <scope>NUCLEOTIDE SEQUENCE</scope>
</reference>
<keyword evidence="1" id="KW-0472">Membrane</keyword>
<protein>
    <submittedName>
        <fullName evidence="2">Uncharacterized protein</fullName>
    </submittedName>
</protein>
<keyword evidence="1" id="KW-0812">Transmembrane</keyword>
<reference evidence="2" key="2">
    <citation type="journal article" date="2015" name="Fish Shellfish Immunol.">
        <title>Early steps in the European eel (Anguilla anguilla)-Vibrio vulnificus interaction in the gills: Role of the RtxA13 toxin.</title>
        <authorList>
            <person name="Callol A."/>
            <person name="Pajuelo D."/>
            <person name="Ebbesson L."/>
            <person name="Teles M."/>
            <person name="MacKenzie S."/>
            <person name="Amaro C."/>
        </authorList>
    </citation>
    <scope>NUCLEOTIDE SEQUENCE</scope>
</reference>
<accession>A0A0E9P6E0</accession>
<organism evidence="2">
    <name type="scientific">Anguilla anguilla</name>
    <name type="common">European freshwater eel</name>
    <name type="synonym">Muraena anguilla</name>
    <dbReference type="NCBI Taxonomy" id="7936"/>
    <lineage>
        <taxon>Eukaryota</taxon>
        <taxon>Metazoa</taxon>
        <taxon>Chordata</taxon>
        <taxon>Craniata</taxon>
        <taxon>Vertebrata</taxon>
        <taxon>Euteleostomi</taxon>
        <taxon>Actinopterygii</taxon>
        <taxon>Neopterygii</taxon>
        <taxon>Teleostei</taxon>
        <taxon>Anguilliformes</taxon>
        <taxon>Anguillidae</taxon>
        <taxon>Anguilla</taxon>
    </lineage>
</organism>
<evidence type="ECO:0000313" key="2">
    <source>
        <dbReference type="EMBL" id="JAH00049.1"/>
    </source>
</evidence>
<name>A0A0E9P6E0_ANGAN</name>
<sequence>MLVFTAGAHIYPTVSELFMFFFLCLTGYF</sequence>
<dbReference type="AlphaFoldDB" id="A0A0E9P6E0"/>
<proteinExistence type="predicted"/>